<feature type="compositionally biased region" description="Low complexity" evidence="12">
    <location>
        <begin position="1094"/>
        <end position="1114"/>
    </location>
</feature>
<evidence type="ECO:0000256" key="6">
    <source>
        <dbReference type="ARBA" id="ARBA00022989"/>
    </source>
</evidence>
<comment type="similarity">
    <text evidence="10">Belongs to the archaeal Rpo3/eukaryotic RPB3 RNA polymerase subunit family.</text>
</comment>
<comment type="similarity">
    <text evidence="3 11">Belongs to the XK family.</text>
</comment>
<evidence type="ECO:0000256" key="3">
    <source>
        <dbReference type="ARBA" id="ARBA00008789"/>
    </source>
</evidence>
<dbReference type="InterPro" id="IPR050518">
    <property type="entry name" value="Rpo3/RPB3_RNA_Pol_subunit"/>
</dbReference>
<dbReference type="PANTHER" id="PTHR11800">
    <property type="entry name" value="DNA-DIRECTED RNA POLYMERASE"/>
    <property type="match status" value="1"/>
</dbReference>
<evidence type="ECO:0000256" key="4">
    <source>
        <dbReference type="ARBA" id="ARBA00022478"/>
    </source>
</evidence>
<dbReference type="SMART" id="SM00662">
    <property type="entry name" value="RPOLD"/>
    <property type="match status" value="1"/>
</dbReference>
<proteinExistence type="inferred from homology"/>
<dbReference type="InterPro" id="IPR022842">
    <property type="entry name" value="RNAP_Rpo3/Rpb3/RPAC1"/>
</dbReference>
<evidence type="ECO:0000256" key="12">
    <source>
        <dbReference type="SAM" id="MobiDB-lite"/>
    </source>
</evidence>
<evidence type="ECO:0000313" key="15">
    <source>
        <dbReference type="Proteomes" id="UP000663864"/>
    </source>
</evidence>
<reference evidence="14" key="1">
    <citation type="submission" date="2021-02" db="EMBL/GenBank/DDBJ databases">
        <authorList>
            <person name="Nowell W R."/>
        </authorList>
    </citation>
    <scope>NUCLEOTIDE SEQUENCE</scope>
</reference>
<feature type="compositionally biased region" description="Polar residues" evidence="12">
    <location>
        <begin position="609"/>
        <end position="624"/>
    </location>
</feature>
<feature type="transmembrane region" description="Helical" evidence="11">
    <location>
        <begin position="548"/>
        <end position="572"/>
    </location>
</feature>
<dbReference type="FunFam" id="2.170.120.12:FF:000002">
    <property type="entry name" value="DNA-directed RNA polymerase II subunit RPB3"/>
    <property type="match status" value="1"/>
</dbReference>
<dbReference type="InterPro" id="IPR036603">
    <property type="entry name" value="RBP11-like"/>
</dbReference>
<dbReference type="GO" id="GO:0006366">
    <property type="term" value="P:transcription by RNA polymerase II"/>
    <property type="evidence" value="ECO:0007669"/>
    <property type="project" value="TreeGrafter"/>
</dbReference>
<dbReference type="GO" id="GO:0046983">
    <property type="term" value="F:protein dimerization activity"/>
    <property type="evidence" value="ECO:0007669"/>
    <property type="project" value="InterPro"/>
</dbReference>
<sequence length="1192" mass="137859">MPYANQPSVQVTELTEDNIKFVIENTDLSVANAIRRCMIAETPTIAIDSVQIDSNTTVLFDEFLAHRIGLIPLYSEELVDKMNYHRDCACEGFCPQCSVEFTLDVRNREDQTRNVTSADLITSNPHLVPVTSKAKNDDEGRDNFVDHILIVKLRQGQELRLKAHARKGFGKEHAKWIPTCGVSFEYDPDNSLRHTIYPVPDEWPHSEYSELPEDKHEAAFDATKVPTKYFFNLESTGALKPETIVLSCLNVLRQKLKKMFDQNSNRQSPALNRSLMINENKQNNNGQQCIQSSSKSEEQTTAISQCEEASVSCINEQLNSSKILSEELNRPRSKTTSAYTSDIESSTKNSSQVSISAPSSLHFFQSIKNLTHQELFRANPLGLLGKEVISVTGTTHSPEPIPPNNDDDDDDETIINSDNNTLRTLSISSNRLSLINDNKPQQIHFPLNEEEKLRMMRRRSTLGNITDAVLPPYPVEFISNSSSNNNLQSHLFSRPSLNTMVADFIPNTMTINVFEVFIYAWGVFAFFFDMITDIVLAHAYYSEGAYWLFILTLMCVIVPNLTLSIFSLVWYIEGSQLEADANGKQTIIQNHTSIYETSSSDDILDEDQQQNNNNSTESIPSNQKQTSYYQINDEDQKDVHLSDLKPKLQISEKDPQQQQDFVQGKYFQISAATANILTWIIRIIILILQLDLSVKYIRGLYYTWKGFQKRHNPKWQRFYLTKQILIDADIALLRVFDCFMDSGSQVTLQLYIMLRLGSTSMKFDTLFLKQTLSIVSSLGSLAYALSGYSRCWRHMQLTHSPQDWPKGKPAPQLVSWWGTIIQWFWYLFLITPRVLALAMFAATFRSWFWIIIFAHWFAMLFWILRFRTIFCISDQTTYNPREAIFEKCYNLVCSYIFIFCYMNLRKGDTRAHYIGFYTIYYIENIGFSIIYAIHSAESNIVFKYSLVTFVCCGFWLAILFQFLYYRFLHPSDHVRLNIKQNLSSFVHIRTLPISNRIGKSKSCEEIIQHSDIQNQNENNELIETTSQIETLIDERWYNRFSKRNRQKLISQQQAIDEKVRINRAQKQHEEAIKNQHDISYDFLTRISTVFKRPTTNSTSTITKSSNNTTSNNKQSNDHQQFFHVPSISLPKSQYQEPYTKINQDEEDFDKSHVAFISNKRTPQYQQQLKLYNINEDIHLSDENQNKTSLQKK</sequence>
<feature type="transmembrane region" description="Helical" evidence="11">
    <location>
        <begin position="814"/>
        <end position="835"/>
    </location>
</feature>
<dbReference type="Gene3D" id="3.30.1360.10">
    <property type="entry name" value="RNA polymerase, RBP11-like subunit"/>
    <property type="match status" value="1"/>
</dbReference>
<keyword evidence="7 11" id="KW-0472">Membrane</keyword>
<dbReference type="CDD" id="cd07031">
    <property type="entry name" value="RNAP_II_RPB3"/>
    <property type="match status" value="1"/>
</dbReference>
<dbReference type="PROSITE" id="PS00446">
    <property type="entry name" value="RNA_POL_D_30KD"/>
    <property type="match status" value="1"/>
</dbReference>
<gene>
    <name evidence="14" type="ORF">ZHD862_LOCUS23940</name>
</gene>
<keyword evidence="9" id="KW-0539">Nucleus</keyword>
<keyword evidence="8" id="KW-0804">Transcription</keyword>
<protein>
    <recommendedName>
        <fullName evidence="11">XK-related protein</fullName>
    </recommendedName>
</protein>
<feature type="domain" description="DNA-directed RNA polymerase RpoA/D/Rpb3-type" evidence="13">
    <location>
        <begin position="18"/>
        <end position="262"/>
    </location>
</feature>
<feature type="transmembrane region" description="Helical" evidence="11">
    <location>
        <begin position="914"/>
        <end position="934"/>
    </location>
</feature>
<dbReference type="SUPFAM" id="SSF56553">
    <property type="entry name" value="Insert subdomain of RNA polymerase alpha subunit"/>
    <property type="match status" value="1"/>
</dbReference>
<comment type="subcellular location">
    <subcellularLocation>
        <location evidence="2 11">Membrane</location>
        <topology evidence="2 11">Multi-pass membrane protein</topology>
    </subcellularLocation>
    <subcellularLocation>
        <location evidence="1">Nucleus</location>
    </subcellularLocation>
</comment>
<dbReference type="InterPro" id="IPR036643">
    <property type="entry name" value="RNApol_insert_sf"/>
</dbReference>
<dbReference type="InterPro" id="IPR011263">
    <property type="entry name" value="DNA-dir_RNA_pol_RpoA/D/Rpb3"/>
</dbReference>
<evidence type="ECO:0000256" key="11">
    <source>
        <dbReference type="RuleBase" id="RU910716"/>
    </source>
</evidence>
<dbReference type="HAMAP" id="MF_00320">
    <property type="entry name" value="RNApol_arch_Rpo3"/>
    <property type="match status" value="1"/>
</dbReference>
<evidence type="ECO:0000313" key="14">
    <source>
        <dbReference type="EMBL" id="CAF1222495.1"/>
    </source>
</evidence>
<evidence type="ECO:0000256" key="7">
    <source>
        <dbReference type="ARBA" id="ARBA00023136"/>
    </source>
</evidence>
<dbReference type="EMBL" id="CAJNOT010001591">
    <property type="protein sequence ID" value="CAF1222495.1"/>
    <property type="molecule type" value="Genomic_DNA"/>
</dbReference>
<feature type="transmembrane region" description="Helical" evidence="11">
    <location>
        <begin position="847"/>
        <end position="864"/>
    </location>
</feature>
<keyword evidence="4" id="KW-0240">DNA-directed RNA polymerase</keyword>
<name>A0A814XZM3_9BILA</name>
<feature type="region of interest" description="Disordered" evidence="12">
    <location>
        <begin position="1094"/>
        <end position="1116"/>
    </location>
</feature>
<evidence type="ECO:0000256" key="5">
    <source>
        <dbReference type="ARBA" id="ARBA00022692"/>
    </source>
</evidence>
<dbReference type="PANTHER" id="PTHR11800:SF2">
    <property type="entry name" value="DNA-DIRECTED RNA POLYMERASE II SUBUNIT RPB3"/>
    <property type="match status" value="1"/>
</dbReference>
<evidence type="ECO:0000256" key="2">
    <source>
        <dbReference type="ARBA" id="ARBA00004141"/>
    </source>
</evidence>
<dbReference type="NCBIfam" id="NF001988">
    <property type="entry name" value="PRK00783.1"/>
    <property type="match status" value="1"/>
</dbReference>
<dbReference type="Pfam" id="PF01000">
    <property type="entry name" value="RNA_pol_A_bac"/>
    <property type="match status" value="1"/>
</dbReference>
<feature type="region of interest" description="Disordered" evidence="12">
    <location>
        <begin position="324"/>
        <end position="351"/>
    </location>
</feature>
<dbReference type="InterPro" id="IPR001514">
    <property type="entry name" value="DNA-dir_RNA_pol_30-40kDasu_CS"/>
</dbReference>
<evidence type="ECO:0000256" key="10">
    <source>
        <dbReference type="ARBA" id="ARBA00025804"/>
    </source>
</evidence>
<keyword evidence="5 11" id="KW-0812">Transmembrane</keyword>
<dbReference type="GO" id="GO:0005665">
    <property type="term" value="C:RNA polymerase II, core complex"/>
    <property type="evidence" value="ECO:0007669"/>
    <property type="project" value="TreeGrafter"/>
</dbReference>
<dbReference type="AlphaFoldDB" id="A0A814XZM3"/>
<comment type="caution">
    <text evidence="14">The sequence shown here is derived from an EMBL/GenBank/DDBJ whole genome shotgun (WGS) entry which is preliminary data.</text>
</comment>
<dbReference type="SUPFAM" id="SSF55257">
    <property type="entry name" value="RBP11-like subunits of RNA polymerase"/>
    <property type="match status" value="1"/>
</dbReference>
<dbReference type="InterPro" id="IPR018629">
    <property type="entry name" value="XK-rel"/>
</dbReference>
<feature type="compositionally biased region" description="Polar residues" evidence="12">
    <location>
        <begin position="334"/>
        <end position="351"/>
    </location>
</feature>
<dbReference type="Pfam" id="PF01193">
    <property type="entry name" value="RNA_pol_L"/>
    <property type="match status" value="1"/>
</dbReference>
<dbReference type="GO" id="GO:0003677">
    <property type="term" value="F:DNA binding"/>
    <property type="evidence" value="ECO:0007669"/>
    <property type="project" value="InterPro"/>
</dbReference>
<dbReference type="Pfam" id="PF09815">
    <property type="entry name" value="XK-related"/>
    <property type="match status" value="1"/>
</dbReference>
<dbReference type="Proteomes" id="UP000663864">
    <property type="component" value="Unassembled WGS sequence"/>
</dbReference>
<dbReference type="GO" id="GO:0005886">
    <property type="term" value="C:plasma membrane"/>
    <property type="evidence" value="ECO:0007669"/>
    <property type="project" value="UniProtKB-ARBA"/>
</dbReference>
<feature type="region of interest" description="Disordered" evidence="12">
    <location>
        <begin position="604"/>
        <end position="624"/>
    </location>
</feature>
<feature type="transmembrane region" description="Helical" evidence="11">
    <location>
        <begin position="666"/>
        <end position="688"/>
    </location>
</feature>
<organism evidence="14 15">
    <name type="scientific">Rotaria sordida</name>
    <dbReference type="NCBI Taxonomy" id="392033"/>
    <lineage>
        <taxon>Eukaryota</taxon>
        <taxon>Metazoa</taxon>
        <taxon>Spiralia</taxon>
        <taxon>Gnathifera</taxon>
        <taxon>Rotifera</taxon>
        <taxon>Eurotatoria</taxon>
        <taxon>Bdelloidea</taxon>
        <taxon>Philodinida</taxon>
        <taxon>Philodinidae</taxon>
        <taxon>Rotaria</taxon>
    </lineage>
</organism>
<feature type="transmembrane region" description="Helical" evidence="11">
    <location>
        <begin position="946"/>
        <end position="965"/>
    </location>
</feature>
<dbReference type="InterPro" id="IPR011262">
    <property type="entry name" value="DNA-dir_RNA_pol_insert"/>
</dbReference>
<evidence type="ECO:0000256" key="8">
    <source>
        <dbReference type="ARBA" id="ARBA00023163"/>
    </source>
</evidence>
<dbReference type="GO" id="GO:0003899">
    <property type="term" value="F:DNA-directed RNA polymerase activity"/>
    <property type="evidence" value="ECO:0007669"/>
    <property type="project" value="InterPro"/>
</dbReference>
<evidence type="ECO:0000256" key="9">
    <source>
        <dbReference type="ARBA" id="ARBA00023242"/>
    </source>
</evidence>
<evidence type="ECO:0000256" key="1">
    <source>
        <dbReference type="ARBA" id="ARBA00004123"/>
    </source>
</evidence>
<keyword evidence="6 11" id="KW-1133">Transmembrane helix</keyword>
<accession>A0A814XZM3</accession>
<feature type="transmembrane region" description="Helical" evidence="11">
    <location>
        <begin position="516"/>
        <end position="536"/>
    </location>
</feature>
<evidence type="ECO:0000259" key="13">
    <source>
        <dbReference type="SMART" id="SM00662"/>
    </source>
</evidence>
<dbReference type="Gene3D" id="2.170.120.12">
    <property type="entry name" value="DNA-directed RNA polymerase, insert domain"/>
    <property type="match status" value="1"/>
</dbReference>